<keyword evidence="2" id="KW-0805">Transcription regulation</keyword>
<dbReference type="GO" id="GO:0003700">
    <property type="term" value="F:DNA-binding transcription factor activity"/>
    <property type="evidence" value="ECO:0007669"/>
    <property type="project" value="InterPro"/>
</dbReference>
<accession>A0A2G1XP61</accession>
<dbReference type="SUPFAM" id="SSF46785">
    <property type="entry name" value="Winged helix' DNA-binding domain"/>
    <property type="match status" value="1"/>
</dbReference>
<reference evidence="8 9" key="1">
    <citation type="journal article" date="2017" name="Biochemistry">
        <title>Identification of the Biosynthetic Pathway for the Antibiotic Bicyclomycin.</title>
        <authorList>
            <person name="Patteson J."/>
            <person name="Cai W."/>
            <person name="Johnson R.A."/>
            <person name="Santa Maria K."/>
            <person name="Li B."/>
        </authorList>
    </citation>
    <scope>NUCLEOTIDE SEQUENCE [LARGE SCALE GENOMIC DNA]</scope>
    <source>
        <strain evidence="8 9">ATCC 21532</strain>
    </source>
</reference>
<dbReference type="GO" id="GO:0032993">
    <property type="term" value="C:protein-DNA complex"/>
    <property type="evidence" value="ECO:0007669"/>
    <property type="project" value="TreeGrafter"/>
</dbReference>
<dbReference type="SUPFAM" id="SSF53850">
    <property type="entry name" value="Periplasmic binding protein-like II"/>
    <property type="match status" value="1"/>
</dbReference>
<dbReference type="EMBL" id="NHZO01000067">
    <property type="protein sequence ID" value="PHQ52999.1"/>
    <property type="molecule type" value="Genomic_DNA"/>
</dbReference>
<keyword evidence="4" id="KW-0804">Transcription</keyword>
<protein>
    <submittedName>
        <fullName evidence="8">LysR family transcriptional regulator</fullName>
    </submittedName>
</protein>
<dbReference type="OrthoDB" id="3673085at2"/>
<dbReference type="RefSeq" id="WP_099197844.1">
    <property type="nucleotide sequence ID" value="NZ_NHZO01000067.1"/>
</dbReference>
<evidence type="ECO:0000313" key="8">
    <source>
        <dbReference type="EMBL" id="PHQ53000.1"/>
    </source>
</evidence>
<organism evidence="8 9">
    <name type="scientific">Streptomyces cinnamoneus</name>
    <name type="common">Streptoverticillium cinnamoneum</name>
    <dbReference type="NCBI Taxonomy" id="53446"/>
    <lineage>
        <taxon>Bacteria</taxon>
        <taxon>Bacillati</taxon>
        <taxon>Actinomycetota</taxon>
        <taxon>Actinomycetes</taxon>
        <taxon>Kitasatosporales</taxon>
        <taxon>Streptomycetaceae</taxon>
        <taxon>Streptomyces</taxon>
        <taxon>Streptomyces cinnamoneus group</taxon>
    </lineage>
</organism>
<dbReference type="EMBL" id="NHZO01000067">
    <property type="protein sequence ID" value="PHQ53000.1"/>
    <property type="molecule type" value="Genomic_DNA"/>
</dbReference>
<dbReference type="PANTHER" id="PTHR30346:SF28">
    <property type="entry name" value="HTH-TYPE TRANSCRIPTIONAL REGULATOR CYNR"/>
    <property type="match status" value="1"/>
</dbReference>
<dbReference type="PANTHER" id="PTHR30346">
    <property type="entry name" value="TRANSCRIPTIONAL DUAL REGULATOR HCAR-RELATED"/>
    <property type="match status" value="1"/>
</dbReference>
<dbReference type="GO" id="GO:0003677">
    <property type="term" value="F:DNA binding"/>
    <property type="evidence" value="ECO:0007669"/>
    <property type="project" value="UniProtKB-KW"/>
</dbReference>
<keyword evidence="3" id="KW-0238">DNA-binding</keyword>
<comment type="caution">
    <text evidence="8">The sequence shown here is derived from an EMBL/GenBank/DDBJ whole genome shotgun (WGS) entry which is preliminary data.</text>
</comment>
<name>A0A2G1XP61_STRCJ</name>
<evidence type="ECO:0000256" key="4">
    <source>
        <dbReference type="ARBA" id="ARBA00023163"/>
    </source>
</evidence>
<evidence type="ECO:0000256" key="2">
    <source>
        <dbReference type="ARBA" id="ARBA00023015"/>
    </source>
</evidence>
<dbReference type="Gene3D" id="3.40.190.10">
    <property type="entry name" value="Periplasmic binding protein-like II"/>
    <property type="match status" value="2"/>
</dbReference>
<evidence type="ECO:0000256" key="3">
    <source>
        <dbReference type="ARBA" id="ARBA00023125"/>
    </source>
</evidence>
<evidence type="ECO:0000313" key="6">
    <source>
        <dbReference type="EMBL" id="PHQ51149.1"/>
    </source>
</evidence>
<dbReference type="InterPro" id="IPR036388">
    <property type="entry name" value="WH-like_DNA-bd_sf"/>
</dbReference>
<dbReference type="CDD" id="cd05466">
    <property type="entry name" value="PBP2_LTTR_substrate"/>
    <property type="match status" value="1"/>
</dbReference>
<keyword evidence="9" id="KW-1185">Reference proteome</keyword>
<feature type="domain" description="HTH lysR-type" evidence="5">
    <location>
        <begin position="2"/>
        <end position="59"/>
    </location>
</feature>
<proteinExistence type="inferred from homology"/>
<dbReference type="AlphaFoldDB" id="A0A2G1XP61"/>
<dbReference type="Pfam" id="PF03466">
    <property type="entry name" value="LysR_substrate"/>
    <property type="match status" value="1"/>
</dbReference>
<comment type="similarity">
    <text evidence="1">Belongs to the LysR transcriptional regulatory family.</text>
</comment>
<dbReference type="EMBL" id="NHZO01000147">
    <property type="protein sequence ID" value="PHQ51149.1"/>
    <property type="molecule type" value="Genomic_DNA"/>
</dbReference>
<evidence type="ECO:0000313" key="9">
    <source>
        <dbReference type="Proteomes" id="UP000222531"/>
    </source>
</evidence>
<evidence type="ECO:0000259" key="5">
    <source>
        <dbReference type="PROSITE" id="PS50931"/>
    </source>
</evidence>
<dbReference type="InterPro" id="IPR000847">
    <property type="entry name" value="LysR_HTH_N"/>
</dbReference>
<dbReference type="InterPro" id="IPR005119">
    <property type="entry name" value="LysR_subst-bd"/>
</dbReference>
<dbReference type="PRINTS" id="PR00039">
    <property type="entry name" value="HTHLYSR"/>
</dbReference>
<evidence type="ECO:0000313" key="7">
    <source>
        <dbReference type="EMBL" id="PHQ52999.1"/>
    </source>
</evidence>
<evidence type="ECO:0000256" key="1">
    <source>
        <dbReference type="ARBA" id="ARBA00009437"/>
    </source>
</evidence>
<dbReference type="PROSITE" id="PS50931">
    <property type="entry name" value="HTH_LYSR"/>
    <property type="match status" value="1"/>
</dbReference>
<gene>
    <name evidence="7" type="ORF">BLA24_04350</name>
    <name evidence="8" type="ORF">BLA24_04375</name>
    <name evidence="6" type="ORF">BLA24_15405</name>
</gene>
<dbReference type="Proteomes" id="UP000222531">
    <property type="component" value="Unassembled WGS sequence"/>
</dbReference>
<dbReference type="FunFam" id="1.10.10.10:FF:000001">
    <property type="entry name" value="LysR family transcriptional regulator"/>
    <property type="match status" value="1"/>
</dbReference>
<sequence length="308" mass="32720">MVTLRQLQYMITIVEEGSFTRAARRLHISQPALSRQLQALERFCGGSLVERDARPLRLTPMGQAIHPHARAALAEADRIRLAAATAAGGPGGELRLATLDSLTLGVLPPALSAWHEGNPAMEVRLAEYRRAEELMAALGEGRADVAVGPALDQWYGPRQLLGVAEFVLVLPPDDPVAAAHPGPSVPLAAFTDRAWVHFAPANALSAVLNEACAEAGFTPRTAVRTEQSVAAPLLAASGLGPTLVPTYVLPAHFPGRVMRPEPPVRQQLFVCTTALPGPTVTDFVEVLVRHARVAPHTSLDDLGTASGR</sequence>
<dbReference type="InterPro" id="IPR036390">
    <property type="entry name" value="WH_DNA-bd_sf"/>
</dbReference>
<dbReference type="Gene3D" id="1.10.10.10">
    <property type="entry name" value="Winged helix-like DNA-binding domain superfamily/Winged helix DNA-binding domain"/>
    <property type="match status" value="1"/>
</dbReference>
<dbReference type="Pfam" id="PF00126">
    <property type="entry name" value="HTH_1"/>
    <property type="match status" value="1"/>
</dbReference>